<dbReference type="SUPFAM" id="SSF81383">
    <property type="entry name" value="F-box domain"/>
    <property type="match status" value="2"/>
</dbReference>
<reference evidence="5" key="1">
    <citation type="submission" date="2015-04" db="UniProtKB">
        <authorList>
            <consortium name="EnsemblPlants"/>
        </authorList>
    </citation>
    <scope>IDENTIFICATION</scope>
</reference>
<dbReference type="eggNOG" id="KOG4197">
    <property type="taxonomic scope" value="Eukaryota"/>
</dbReference>
<dbReference type="FunFam" id="1.25.40.10:FF:001237">
    <property type="entry name" value="Pentatricopeptide repeat-containing protein"/>
    <property type="match status" value="1"/>
</dbReference>
<feature type="domain" description="F-box" evidence="4">
    <location>
        <begin position="1099"/>
        <end position="1146"/>
    </location>
</feature>
<evidence type="ECO:0000313" key="6">
    <source>
        <dbReference type="Proteomes" id="UP000008021"/>
    </source>
</evidence>
<keyword evidence="6" id="KW-1185">Reference proteome</keyword>
<dbReference type="PROSITE" id="PS50181">
    <property type="entry name" value="FBOX"/>
    <property type="match status" value="1"/>
</dbReference>
<evidence type="ECO:0000256" key="1">
    <source>
        <dbReference type="ARBA" id="ARBA00022737"/>
    </source>
</evidence>
<dbReference type="EnsemblPlants" id="OMERI05G00630.2">
    <property type="protein sequence ID" value="OMERI05G00630.2"/>
    <property type="gene ID" value="OMERI05G00630"/>
</dbReference>
<dbReference type="InterPro" id="IPR036047">
    <property type="entry name" value="F-box-like_dom_sf"/>
</dbReference>
<dbReference type="NCBIfam" id="TIGR00756">
    <property type="entry name" value="PPR"/>
    <property type="match status" value="2"/>
</dbReference>
<dbReference type="HOGENOM" id="CLU_003761_0_0_1"/>
<evidence type="ECO:0000256" key="2">
    <source>
        <dbReference type="ARBA" id="ARBA00022946"/>
    </source>
</evidence>
<accession>A0A0E0DKX3</accession>
<dbReference type="InterPro" id="IPR046848">
    <property type="entry name" value="E_motif"/>
</dbReference>
<dbReference type="InterPro" id="IPR044997">
    <property type="entry name" value="F-box_plant"/>
</dbReference>
<evidence type="ECO:0000256" key="3">
    <source>
        <dbReference type="PROSITE-ProRule" id="PRU00708"/>
    </source>
</evidence>
<organism evidence="5">
    <name type="scientific">Oryza meridionalis</name>
    <dbReference type="NCBI Taxonomy" id="40149"/>
    <lineage>
        <taxon>Eukaryota</taxon>
        <taxon>Viridiplantae</taxon>
        <taxon>Streptophyta</taxon>
        <taxon>Embryophyta</taxon>
        <taxon>Tracheophyta</taxon>
        <taxon>Spermatophyta</taxon>
        <taxon>Magnoliopsida</taxon>
        <taxon>Liliopsida</taxon>
        <taxon>Poales</taxon>
        <taxon>Poaceae</taxon>
        <taxon>BOP clade</taxon>
        <taxon>Oryzoideae</taxon>
        <taxon>Oryzeae</taxon>
        <taxon>Oryzinae</taxon>
        <taxon>Oryza</taxon>
    </lineage>
</organism>
<dbReference type="InterPro" id="IPR011990">
    <property type="entry name" value="TPR-like_helical_dom_sf"/>
</dbReference>
<dbReference type="SUPFAM" id="SSF52047">
    <property type="entry name" value="RNI-like"/>
    <property type="match status" value="1"/>
</dbReference>
<dbReference type="InterPro" id="IPR055357">
    <property type="entry name" value="LRR_At1g61320_AtMIF1"/>
</dbReference>
<dbReference type="STRING" id="40149.A0A0E0DKX3"/>
<feature type="repeat" description="PPR" evidence="3">
    <location>
        <begin position="222"/>
        <end position="256"/>
    </location>
</feature>
<evidence type="ECO:0000313" key="5">
    <source>
        <dbReference type="EnsemblPlants" id="OMERI05G00630.2"/>
    </source>
</evidence>
<dbReference type="Gramene" id="OMERI05G00630.2">
    <property type="protein sequence ID" value="OMERI05G00630.2"/>
    <property type="gene ID" value="OMERI05G00630"/>
</dbReference>
<reference evidence="5" key="2">
    <citation type="submission" date="2018-05" db="EMBL/GenBank/DDBJ databases">
        <title>OmerRS3 (Oryza meridionalis Reference Sequence Version 3).</title>
        <authorList>
            <person name="Zhang J."/>
            <person name="Kudrna D."/>
            <person name="Lee S."/>
            <person name="Talag J."/>
            <person name="Welchert J."/>
            <person name="Wing R.A."/>
        </authorList>
    </citation>
    <scope>NUCLEOTIDE SEQUENCE [LARGE SCALE GENOMIC DNA]</scope>
    <source>
        <strain evidence="5">cv. OR44</strain>
    </source>
</reference>
<dbReference type="PANTHER" id="PTHR32153">
    <property type="entry name" value="OJ000223_09.16 PROTEIN"/>
    <property type="match status" value="1"/>
</dbReference>
<dbReference type="Proteomes" id="UP000008021">
    <property type="component" value="Chromosome 5"/>
</dbReference>
<evidence type="ECO:0000259" key="4">
    <source>
        <dbReference type="PROSITE" id="PS50181"/>
    </source>
</evidence>
<dbReference type="InterPro" id="IPR002885">
    <property type="entry name" value="PPR_rpt"/>
</dbReference>
<dbReference type="Pfam" id="PF20431">
    <property type="entry name" value="E_motif"/>
    <property type="match status" value="1"/>
</dbReference>
<sequence length="1199" mass="134822">MAPASPAVMASRPDPGELQAFLRGLRTHHAVLCAHAFLLRRGLLLGHRTTAGILLSAATSTSTSRPAHAHLLLHHLPPPLPLFSLDNALRALAPRLPFPALLSLFAALLRSHHPAFPARFSFPTLLSKASSSSSPRLHLPSALALHAQLLRRGLLFSPPLHAANALLHFYAAATLLPCARNLFDEMPFRDVASYNTMMTAYAGAVDGIDAARHLFDGMLLRNVVSWNIMINGYVKVKRPKQALEVVRWMAEIGVRGTAVAMVGAATACARLGRLGAGKEVHCAYLRRFEECNLLFSTALVDMYGKCRNVDAARKVFDRLSFRNIVCWNAMIIGHCVYGEPGDGIRLFHDMIGQDDQHGLLPDEVTFIGVLCACTRLALLDDGKAYFEQMSTMYNIKPTFAHYWCMANLYASVGLLEEAEGLLTSMPEELKAHALGGLLGLCRFRGEWELGERIVLRLIELEPSNSVHYALLCNVYASAGKWEDVHRVKAIIKERDEKLSPGHRLVNLNEILHQFRERQPENQEIYGILDSLVSRLKLRSRRRSSSSIVIAGHLLVLSSPLFLPPPSDPQVPLCYPAPRAVTVEASAAAAAVVVGRQLMEVATPNNNAHQVIDELVSNDDDDDRLSALPDEILIDILQRLLLRTAAQTTILARRWTHLFPSMTHLKIDINEFVPHLLTRHNVARSMAMSRYTQALRTLLAPTIDPDRTIRTMHLRFYPTDAYLLSIARMVDDAVQSASASKIEVLDFAILNEVSEVHCTEKQMSRYGRRFMSFFQACPNGFRCLTSLSLWALRFRDSDIPNLLGSCYQLQHLLLGACNSGRNSVLKIDASPCSQLRTLRMIFCSYIKVELVHVPKLESVDCDTWVGVNPPVYFGCVPLLDKIRFSSTCLKMQQPFVLSSWLSTVPTLTSLHLDFQYEMVWIMPEEPKKLFPIFRNLKDVYLYNISHDSGLDWTLFVLEGAPSLKSFHVKISHHICGGDGFEYNAGRSNVVWEASSDSIKHKNLRLLDITGFETEENLIKYIRLAIQRAIALQRIHLHEKEPCEDCDDIYLNTPSLSRTRFPNNEQEKDLLREQLLQGFSSSIEIIIVPHRSHQQYCQVVDDRLSALPDEILIDILQRLQLPTAARTTTLARRWTHLLQSMNHLEIDVADFIPRRSAPSLKRNTMARVKVAMSRYTQAMRTLLSPRAESPQLIIIRMLLPH</sequence>
<dbReference type="PROSITE" id="PS51375">
    <property type="entry name" value="PPR"/>
    <property type="match status" value="1"/>
</dbReference>
<keyword evidence="1" id="KW-0677">Repeat</keyword>
<dbReference type="InterPro" id="IPR032675">
    <property type="entry name" value="LRR_dom_sf"/>
</dbReference>
<dbReference type="Pfam" id="PF01535">
    <property type="entry name" value="PPR"/>
    <property type="match status" value="3"/>
</dbReference>
<dbReference type="Gene3D" id="1.25.40.10">
    <property type="entry name" value="Tetratricopeptide repeat domain"/>
    <property type="match status" value="2"/>
</dbReference>
<keyword evidence="2" id="KW-0809">Transit peptide</keyword>
<name>A0A0E0DKX3_9ORYZ</name>
<dbReference type="Gene3D" id="3.80.10.10">
    <property type="entry name" value="Ribonuclease Inhibitor"/>
    <property type="match status" value="1"/>
</dbReference>
<dbReference type="Pfam" id="PF23622">
    <property type="entry name" value="LRR_At1g61320_AtMIF1"/>
    <property type="match status" value="1"/>
</dbReference>
<dbReference type="InterPro" id="IPR001810">
    <property type="entry name" value="F-box_dom"/>
</dbReference>
<dbReference type="AlphaFoldDB" id="A0A0E0DKX3"/>
<protein>
    <recommendedName>
        <fullName evidence="4">F-box domain-containing protein</fullName>
    </recommendedName>
</protein>
<proteinExistence type="predicted"/>
<dbReference type="FunFam" id="1.25.40.10:FF:001889">
    <property type="entry name" value="Pentatricopeptide repeat-containing protein"/>
    <property type="match status" value="1"/>
</dbReference>